<comment type="subcellular location">
    <subcellularLocation>
        <location evidence="1">Membrane</location>
        <topology evidence="1">Multi-pass membrane protein</topology>
    </subcellularLocation>
</comment>
<evidence type="ECO:0000256" key="1">
    <source>
        <dbReference type="ARBA" id="ARBA00004141"/>
    </source>
</evidence>
<dbReference type="EMBL" id="QQXK01000017">
    <property type="protein sequence ID" value="RII42040.1"/>
    <property type="molecule type" value="Genomic_DNA"/>
</dbReference>
<organism evidence="7 8">
    <name type="scientific">Galactobacter valiniphilus</name>
    <dbReference type="NCBI Taxonomy" id="2676122"/>
    <lineage>
        <taxon>Bacteria</taxon>
        <taxon>Bacillati</taxon>
        <taxon>Actinomycetota</taxon>
        <taxon>Actinomycetes</taxon>
        <taxon>Micrococcales</taxon>
        <taxon>Micrococcaceae</taxon>
        <taxon>Galactobacter</taxon>
    </lineage>
</organism>
<feature type="transmembrane region" description="Helical" evidence="5">
    <location>
        <begin position="241"/>
        <end position="260"/>
    </location>
</feature>
<reference evidence="7 8" key="1">
    <citation type="submission" date="2018-07" db="EMBL/GenBank/DDBJ databases">
        <title>Arthrobacter sp. nov., isolated from raw cow's milk with high bacterial count.</title>
        <authorList>
            <person name="Hahne J."/>
            <person name="Isele D."/>
            <person name="Lipski A."/>
        </authorList>
    </citation>
    <scope>NUCLEOTIDE SEQUENCE [LARGE SCALE GENOMIC DNA]</scope>
    <source>
        <strain evidence="7 8">JZ R-35</strain>
    </source>
</reference>
<evidence type="ECO:0000256" key="4">
    <source>
        <dbReference type="ARBA" id="ARBA00023136"/>
    </source>
</evidence>
<gene>
    <name evidence="7" type="ORF">DWB68_09675</name>
</gene>
<feature type="transmembrane region" description="Helical" evidence="5">
    <location>
        <begin position="47"/>
        <end position="63"/>
    </location>
</feature>
<keyword evidence="4 5" id="KW-0472">Membrane</keyword>
<comment type="caution">
    <text evidence="7">The sequence shown here is derived from an EMBL/GenBank/DDBJ whole genome shotgun (WGS) entry which is preliminary data.</text>
</comment>
<dbReference type="AlphaFoldDB" id="A0A399JAF4"/>
<dbReference type="Pfam" id="PF13515">
    <property type="entry name" value="FUSC_2"/>
    <property type="match status" value="1"/>
</dbReference>
<dbReference type="GO" id="GO:0016020">
    <property type="term" value="C:membrane"/>
    <property type="evidence" value="ECO:0007669"/>
    <property type="project" value="UniProtKB-SubCell"/>
</dbReference>
<evidence type="ECO:0000259" key="6">
    <source>
        <dbReference type="Pfam" id="PF13515"/>
    </source>
</evidence>
<evidence type="ECO:0000256" key="5">
    <source>
        <dbReference type="SAM" id="Phobius"/>
    </source>
</evidence>
<evidence type="ECO:0000313" key="8">
    <source>
        <dbReference type="Proteomes" id="UP000265419"/>
    </source>
</evidence>
<name>A0A399JAF4_9MICC</name>
<keyword evidence="8" id="KW-1185">Reference proteome</keyword>
<evidence type="ECO:0000313" key="7">
    <source>
        <dbReference type="EMBL" id="RII42040.1"/>
    </source>
</evidence>
<accession>A0A399JAF4</accession>
<dbReference type="InterPro" id="IPR049453">
    <property type="entry name" value="Memb_transporter_dom"/>
</dbReference>
<proteinExistence type="predicted"/>
<evidence type="ECO:0000256" key="3">
    <source>
        <dbReference type="ARBA" id="ARBA00022989"/>
    </source>
</evidence>
<protein>
    <submittedName>
        <fullName evidence="7">FUSC family protein</fullName>
    </submittedName>
</protein>
<sequence>MSGHVARVWNHTVTWGPALPSLGAATRVCLAAGLPLALLLATGHLNWALYAGFGGFAALYARYDDDARPLWQQASAGATLLAAMLLGTAASVIDAPVFVKALALAFVAWGTNLISSGLRWAPPGPIFAVFAAGACLSVPATASSFLAVLGVGGATVLWSLLLALGIGVVRRGGVSAVQLRAAAPGWDPLPLSGGRSLLMGLSALVAGLAAHAVLGGHWYWASLAAIAAVMGADAHSRVARGVQRFLGTAVGVVLAAGLFALQLPAWALLVVVIVIQGFVELLILRNYGVAMGLVTVLALSMIHLASPAGNAKELVLDRLAETGFGAIIGIALAVGLGTVVRARRRREAK</sequence>
<keyword evidence="3 5" id="KW-1133">Transmembrane helix</keyword>
<evidence type="ECO:0000256" key="2">
    <source>
        <dbReference type="ARBA" id="ARBA00022692"/>
    </source>
</evidence>
<dbReference type="RefSeq" id="WP_119424933.1">
    <property type="nucleotide sequence ID" value="NZ_QQXK01000017.1"/>
</dbReference>
<keyword evidence="2 5" id="KW-0812">Transmembrane</keyword>
<feature type="transmembrane region" description="Helical" evidence="5">
    <location>
        <begin position="145"/>
        <end position="169"/>
    </location>
</feature>
<feature type="transmembrane region" description="Helical" evidence="5">
    <location>
        <begin position="197"/>
        <end position="220"/>
    </location>
</feature>
<feature type="transmembrane region" description="Helical" evidence="5">
    <location>
        <begin position="120"/>
        <end position="138"/>
    </location>
</feature>
<feature type="transmembrane region" description="Helical" evidence="5">
    <location>
        <begin position="322"/>
        <end position="340"/>
    </location>
</feature>
<feature type="domain" description="Integral membrane bound transporter" evidence="6">
    <location>
        <begin position="206"/>
        <end position="331"/>
    </location>
</feature>
<feature type="transmembrane region" description="Helical" evidence="5">
    <location>
        <begin position="69"/>
        <end position="90"/>
    </location>
</feature>
<feature type="transmembrane region" description="Helical" evidence="5">
    <location>
        <begin position="266"/>
        <end position="284"/>
    </location>
</feature>
<dbReference type="Proteomes" id="UP000265419">
    <property type="component" value="Unassembled WGS sequence"/>
</dbReference>
<feature type="transmembrane region" description="Helical" evidence="5">
    <location>
        <begin position="291"/>
        <end position="310"/>
    </location>
</feature>